<evidence type="ECO:0000256" key="1">
    <source>
        <dbReference type="SAM" id="Phobius"/>
    </source>
</evidence>
<dbReference type="RefSeq" id="WP_085807486.1">
    <property type="nucleotide sequence ID" value="NZ_FWFX01000016.1"/>
</dbReference>
<keyword evidence="1" id="KW-1133">Transmembrane helix</keyword>
<dbReference type="OrthoDB" id="3723182at2"/>
<dbReference type="CDD" id="cd02142">
    <property type="entry name" value="McbC_SagB-like_oxidoreductase"/>
    <property type="match status" value="1"/>
</dbReference>
<dbReference type="Gene3D" id="3.40.109.10">
    <property type="entry name" value="NADH Oxidase"/>
    <property type="match status" value="1"/>
</dbReference>
<evidence type="ECO:0000313" key="4">
    <source>
        <dbReference type="Proteomes" id="UP000193061"/>
    </source>
</evidence>
<evidence type="ECO:0000313" key="3">
    <source>
        <dbReference type="EMBL" id="SLN70233.1"/>
    </source>
</evidence>
<dbReference type="SUPFAM" id="SSF55469">
    <property type="entry name" value="FMN-dependent nitroreductase-like"/>
    <property type="match status" value="1"/>
</dbReference>
<dbReference type="InterPro" id="IPR052544">
    <property type="entry name" value="Bacteriocin_Proc_Enz"/>
</dbReference>
<sequence length="267" mass="29932">MQKNIESKAHFDEHPLSWTFHRNTCRWAHNAQESSGSDDVPEPGAEYPDLPYTPLPEPQAIKEKFDDLINRRCSCRDFSDAPISQDAIATILHYGYGILGTDHWGTAEFLERPVPSGGGMYPLELYLLTRRVTNLEDGIYHYAPLSHGLEQVRAVTLPDPLIRYLFMGQYPVLTAAAIVIISAAPGRSMKKYGDRGYRYMLFEAGHIAQNMNLAACALGLETLNLGGFFDDEINRLCGAKRDEQLPLYAVAIGRGVSNSKHRLRFSE</sequence>
<dbReference type="InterPro" id="IPR029479">
    <property type="entry name" value="Nitroreductase"/>
</dbReference>
<dbReference type="EMBL" id="FWFX01000016">
    <property type="protein sequence ID" value="SLN70233.1"/>
    <property type="molecule type" value="Genomic_DNA"/>
</dbReference>
<dbReference type="InterPro" id="IPR020051">
    <property type="entry name" value="SagB-type_dehydrogenase"/>
</dbReference>
<dbReference type="GO" id="GO:0016491">
    <property type="term" value="F:oxidoreductase activity"/>
    <property type="evidence" value="ECO:0007669"/>
    <property type="project" value="InterPro"/>
</dbReference>
<dbReference type="InterPro" id="IPR000415">
    <property type="entry name" value="Nitroreductase-like"/>
</dbReference>
<keyword evidence="1" id="KW-0812">Transmembrane</keyword>
<feature type="transmembrane region" description="Helical" evidence="1">
    <location>
        <begin position="161"/>
        <end position="181"/>
    </location>
</feature>
<accession>A0A1X7A478</accession>
<reference evidence="3 4" key="1">
    <citation type="submission" date="2017-03" db="EMBL/GenBank/DDBJ databases">
        <authorList>
            <person name="Afonso C.L."/>
            <person name="Miller P.J."/>
            <person name="Scott M.A."/>
            <person name="Spackman E."/>
            <person name="Goraichik I."/>
            <person name="Dimitrov K.M."/>
            <person name="Suarez D.L."/>
            <person name="Swayne D.E."/>
        </authorList>
    </citation>
    <scope>NUCLEOTIDE SEQUENCE [LARGE SCALE GENOMIC DNA]</scope>
    <source>
        <strain evidence="3 4">CECT 7450</strain>
    </source>
</reference>
<protein>
    <submittedName>
        <fullName evidence="3">Nitroreductase family protein</fullName>
    </submittedName>
</protein>
<dbReference type="PANTHER" id="PTHR43745:SF2">
    <property type="entry name" value="NITROREDUCTASE MJ1384-RELATED"/>
    <property type="match status" value="1"/>
</dbReference>
<feature type="domain" description="Nitroreductase" evidence="2">
    <location>
        <begin position="69"/>
        <end position="254"/>
    </location>
</feature>
<gene>
    <name evidence="3" type="ORF">ROA7450_03829</name>
</gene>
<keyword evidence="4" id="KW-1185">Reference proteome</keyword>
<dbReference type="AlphaFoldDB" id="A0A1X7A478"/>
<organism evidence="3 4">
    <name type="scientific">Roseovarius albus</name>
    <dbReference type="NCBI Taxonomy" id="1247867"/>
    <lineage>
        <taxon>Bacteria</taxon>
        <taxon>Pseudomonadati</taxon>
        <taxon>Pseudomonadota</taxon>
        <taxon>Alphaproteobacteria</taxon>
        <taxon>Rhodobacterales</taxon>
        <taxon>Roseobacteraceae</taxon>
        <taxon>Roseovarius</taxon>
    </lineage>
</organism>
<evidence type="ECO:0000259" key="2">
    <source>
        <dbReference type="Pfam" id="PF00881"/>
    </source>
</evidence>
<dbReference type="PANTHER" id="PTHR43745">
    <property type="entry name" value="NITROREDUCTASE MJ1384-RELATED"/>
    <property type="match status" value="1"/>
</dbReference>
<keyword evidence="1" id="KW-0472">Membrane</keyword>
<dbReference type="Proteomes" id="UP000193061">
    <property type="component" value="Unassembled WGS sequence"/>
</dbReference>
<proteinExistence type="predicted"/>
<name>A0A1X7A478_9RHOB</name>
<dbReference type="NCBIfam" id="TIGR03605">
    <property type="entry name" value="antibiot_sagB"/>
    <property type="match status" value="1"/>
</dbReference>
<dbReference type="Pfam" id="PF00881">
    <property type="entry name" value="Nitroreductase"/>
    <property type="match status" value="1"/>
</dbReference>